<evidence type="ECO:0000313" key="1">
    <source>
        <dbReference type="EMBL" id="MDT8901834.1"/>
    </source>
</evidence>
<gene>
    <name evidence="1" type="ORF">Q4T40_11305</name>
</gene>
<dbReference type="InterPro" id="IPR006498">
    <property type="entry name" value="Tail_tube"/>
</dbReference>
<dbReference type="RefSeq" id="WP_413780337.1">
    <property type="nucleotide sequence ID" value="NZ_JAUOZS010000001.1"/>
</dbReference>
<sequence length="177" mass="19339">MAKTVNMIPERIVDYRVYKAGTDLIGTADVELPKVQYITEALKGAGILGEIETPTIGQTKSLRTKINFRTITAGQFSLMDCVGHDMEFRSAVQKYDNSSGARGIDSARYVIRGFPTEGDFGKLEQGGANSNSIELECVYFKVVINDTTVLEIDKLNYVFSVNGTDILADVKTALGIV</sequence>
<comment type="caution">
    <text evidence="1">The sequence shown here is derived from an EMBL/GenBank/DDBJ whole genome shotgun (WGS) entry which is preliminary data.</text>
</comment>
<reference evidence="1 2" key="1">
    <citation type="submission" date="2023-07" db="EMBL/GenBank/DDBJ databases">
        <title>The novel representative of Negativicutes class, Anaeroselena agilis gen. nov. sp. nov.</title>
        <authorList>
            <person name="Prokofeva M.I."/>
            <person name="Elcheninov A.G."/>
            <person name="Klyukina A."/>
            <person name="Kublanov I.V."/>
            <person name="Frolov E.N."/>
            <person name="Podosokorskaya O.A."/>
        </authorList>
    </citation>
    <scope>NUCLEOTIDE SEQUENCE [LARGE SCALE GENOMIC DNA]</scope>
    <source>
        <strain evidence="1 2">4137-cl</strain>
    </source>
</reference>
<proteinExistence type="predicted"/>
<dbReference type="Proteomes" id="UP001254848">
    <property type="component" value="Unassembled WGS sequence"/>
</dbReference>
<keyword evidence="2" id="KW-1185">Reference proteome</keyword>
<protein>
    <submittedName>
        <fullName evidence="1">Phage major tail tube protein</fullName>
    </submittedName>
</protein>
<accession>A0ABU3NYF6</accession>
<organism evidence="1 2">
    <name type="scientific">Anaeroselena agilis</name>
    <dbReference type="NCBI Taxonomy" id="3063788"/>
    <lineage>
        <taxon>Bacteria</taxon>
        <taxon>Bacillati</taxon>
        <taxon>Bacillota</taxon>
        <taxon>Negativicutes</taxon>
        <taxon>Acetonemataceae</taxon>
        <taxon>Anaeroselena</taxon>
    </lineage>
</organism>
<evidence type="ECO:0000313" key="2">
    <source>
        <dbReference type="Proteomes" id="UP001254848"/>
    </source>
</evidence>
<name>A0ABU3NYF6_9FIRM</name>
<dbReference type="Pfam" id="PF04985">
    <property type="entry name" value="Phage_tube"/>
    <property type="match status" value="1"/>
</dbReference>
<dbReference type="EMBL" id="JAUOZS010000001">
    <property type="protein sequence ID" value="MDT8901834.1"/>
    <property type="molecule type" value="Genomic_DNA"/>
</dbReference>